<dbReference type="AlphaFoldDB" id="A0A2Z7A601"/>
<gene>
    <name evidence="1" type="ORF">F511_44000</name>
</gene>
<reference evidence="1 2" key="1">
    <citation type="journal article" date="2015" name="Proc. Natl. Acad. Sci. U.S.A.">
        <title>The resurrection genome of Boea hygrometrica: A blueprint for survival of dehydration.</title>
        <authorList>
            <person name="Xiao L."/>
            <person name="Yang G."/>
            <person name="Zhang L."/>
            <person name="Yang X."/>
            <person name="Zhao S."/>
            <person name="Ji Z."/>
            <person name="Zhou Q."/>
            <person name="Hu M."/>
            <person name="Wang Y."/>
            <person name="Chen M."/>
            <person name="Xu Y."/>
            <person name="Jin H."/>
            <person name="Xiao X."/>
            <person name="Hu G."/>
            <person name="Bao F."/>
            <person name="Hu Y."/>
            <person name="Wan P."/>
            <person name="Li L."/>
            <person name="Deng X."/>
            <person name="Kuang T."/>
            <person name="Xiang C."/>
            <person name="Zhu J.K."/>
            <person name="Oliver M.J."/>
            <person name="He Y."/>
        </authorList>
    </citation>
    <scope>NUCLEOTIDE SEQUENCE [LARGE SCALE GENOMIC DNA]</scope>
    <source>
        <strain evidence="2">cv. XS01</strain>
    </source>
</reference>
<accession>A0A2Z7A601</accession>
<dbReference type="EMBL" id="KV021184">
    <property type="protein sequence ID" value="KZV14252.1"/>
    <property type="molecule type" value="Genomic_DNA"/>
</dbReference>
<dbReference type="Proteomes" id="UP000250235">
    <property type="component" value="Unassembled WGS sequence"/>
</dbReference>
<proteinExistence type="predicted"/>
<protein>
    <recommendedName>
        <fullName evidence="3">Dystroglycan-like</fullName>
    </recommendedName>
</protein>
<organism evidence="1 2">
    <name type="scientific">Dorcoceras hygrometricum</name>
    <dbReference type="NCBI Taxonomy" id="472368"/>
    <lineage>
        <taxon>Eukaryota</taxon>
        <taxon>Viridiplantae</taxon>
        <taxon>Streptophyta</taxon>
        <taxon>Embryophyta</taxon>
        <taxon>Tracheophyta</taxon>
        <taxon>Spermatophyta</taxon>
        <taxon>Magnoliopsida</taxon>
        <taxon>eudicotyledons</taxon>
        <taxon>Gunneridae</taxon>
        <taxon>Pentapetalae</taxon>
        <taxon>asterids</taxon>
        <taxon>lamiids</taxon>
        <taxon>Lamiales</taxon>
        <taxon>Gesneriaceae</taxon>
        <taxon>Didymocarpoideae</taxon>
        <taxon>Trichosporeae</taxon>
        <taxon>Loxocarpinae</taxon>
        <taxon>Dorcoceras</taxon>
    </lineage>
</organism>
<name>A0A2Z7A601_9LAMI</name>
<sequence>MAAFFYVNAMQVDFASMLDMEHSGMVRMFKSLEETWLKGFLKASNSVYEGGVTEFLVNAKVISGTIVSFFANRKMALTKDVFIAAFGLPTEGMVGFMDIPKEIVVEMRRRFSGSDVPFRAPSKKKEMKMEFLLLHDIVAKPLCAKAGSFDMVTSEKFDLMVAISADLKLNWAQFLFQFLLAMVNNPTRHSQGFVVQISVLREDLVKADLGESVNMHPQKVLTSKSVLTYIKKIPKAIPAGDSSKKLRIRPVVQRVEIR</sequence>
<evidence type="ECO:0008006" key="3">
    <source>
        <dbReference type="Google" id="ProtNLM"/>
    </source>
</evidence>
<keyword evidence="2" id="KW-1185">Reference proteome</keyword>
<evidence type="ECO:0000313" key="1">
    <source>
        <dbReference type="EMBL" id="KZV14252.1"/>
    </source>
</evidence>
<dbReference type="OrthoDB" id="1751168at2759"/>
<evidence type="ECO:0000313" key="2">
    <source>
        <dbReference type="Proteomes" id="UP000250235"/>
    </source>
</evidence>